<protein>
    <submittedName>
        <fullName evidence="2">Uncharacterized protein</fullName>
    </submittedName>
</protein>
<feature type="compositionally biased region" description="Polar residues" evidence="1">
    <location>
        <begin position="43"/>
        <end position="74"/>
    </location>
</feature>
<feature type="compositionally biased region" description="Low complexity" evidence="1">
    <location>
        <begin position="29"/>
        <end position="42"/>
    </location>
</feature>
<keyword evidence="3" id="KW-1185">Reference proteome</keyword>
<evidence type="ECO:0000313" key="3">
    <source>
        <dbReference type="Proteomes" id="UP001152759"/>
    </source>
</evidence>
<name>A0A9P0AGN2_BEMTA</name>
<reference evidence="2" key="1">
    <citation type="submission" date="2021-12" db="EMBL/GenBank/DDBJ databases">
        <authorList>
            <person name="King R."/>
        </authorList>
    </citation>
    <scope>NUCLEOTIDE SEQUENCE</scope>
</reference>
<evidence type="ECO:0000256" key="1">
    <source>
        <dbReference type="SAM" id="MobiDB-lite"/>
    </source>
</evidence>
<organism evidence="2 3">
    <name type="scientific">Bemisia tabaci</name>
    <name type="common">Sweetpotato whitefly</name>
    <name type="synonym">Aleurodes tabaci</name>
    <dbReference type="NCBI Taxonomy" id="7038"/>
    <lineage>
        <taxon>Eukaryota</taxon>
        <taxon>Metazoa</taxon>
        <taxon>Ecdysozoa</taxon>
        <taxon>Arthropoda</taxon>
        <taxon>Hexapoda</taxon>
        <taxon>Insecta</taxon>
        <taxon>Pterygota</taxon>
        <taxon>Neoptera</taxon>
        <taxon>Paraneoptera</taxon>
        <taxon>Hemiptera</taxon>
        <taxon>Sternorrhyncha</taxon>
        <taxon>Aleyrodoidea</taxon>
        <taxon>Aleyrodidae</taxon>
        <taxon>Aleyrodinae</taxon>
        <taxon>Bemisia</taxon>
    </lineage>
</organism>
<evidence type="ECO:0000313" key="2">
    <source>
        <dbReference type="EMBL" id="CAH0392450.1"/>
    </source>
</evidence>
<accession>A0A9P0AGN2</accession>
<dbReference type="AlphaFoldDB" id="A0A9P0AGN2"/>
<sequence>MTVVLLRKRRVKIITILMQTSKYKAETHPPSGSGTPTTGSSSFESTDSTPPTGDAWANSQSQLPASTRRQNFRNACQKAIDKTPTQPQSARRANPPRTPKWTAPSQSRSFEGAPTPEQGAYRGYERNIKSAPPPKRRLKAVRRKLKPFYGNLSASDDDSGAKGGPGALTRRRAPFSNGPKEVETMISLLSPTDSETETDGPDPLALLQ</sequence>
<feature type="region of interest" description="Disordered" evidence="1">
    <location>
        <begin position="24"/>
        <end position="208"/>
    </location>
</feature>
<dbReference type="Proteomes" id="UP001152759">
    <property type="component" value="Chromosome 6"/>
</dbReference>
<gene>
    <name evidence="2" type="ORF">BEMITA_LOCUS10970</name>
</gene>
<dbReference type="EMBL" id="OU963867">
    <property type="protein sequence ID" value="CAH0392450.1"/>
    <property type="molecule type" value="Genomic_DNA"/>
</dbReference>
<feature type="compositionally biased region" description="Basic residues" evidence="1">
    <location>
        <begin position="134"/>
        <end position="146"/>
    </location>
</feature>
<proteinExistence type="predicted"/>